<dbReference type="RefSeq" id="WP_188899081.1">
    <property type="nucleotide sequence ID" value="NZ_BMKS01000003.1"/>
</dbReference>
<dbReference type="Pfam" id="PF00296">
    <property type="entry name" value="Bac_luciferase"/>
    <property type="match status" value="1"/>
</dbReference>
<dbReference type="InterPro" id="IPR011251">
    <property type="entry name" value="Luciferase-like_dom"/>
</dbReference>
<comment type="caution">
    <text evidence="4">The sequence shown here is derived from an EMBL/GenBank/DDBJ whole genome shotgun (WGS) entry which is preliminary data.</text>
</comment>
<evidence type="ECO:0000313" key="5">
    <source>
        <dbReference type="Proteomes" id="UP000597507"/>
    </source>
</evidence>
<dbReference type="PANTHER" id="PTHR30137:SF8">
    <property type="entry name" value="BLR5498 PROTEIN"/>
    <property type="match status" value="1"/>
</dbReference>
<evidence type="ECO:0000256" key="2">
    <source>
        <dbReference type="ARBA" id="ARBA00023033"/>
    </source>
</evidence>
<evidence type="ECO:0000313" key="4">
    <source>
        <dbReference type="EMBL" id="GGG25365.1"/>
    </source>
</evidence>
<keyword evidence="2 4" id="KW-0503">Monooxygenase</keyword>
<gene>
    <name evidence="4" type="ORF">GCM10010964_11700</name>
</gene>
<protein>
    <submittedName>
        <fullName evidence="4">Monooxygenase</fullName>
    </submittedName>
</protein>
<dbReference type="EMBL" id="BMKS01000003">
    <property type="protein sequence ID" value="GGG25365.1"/>
    <property type="molecule type" value="Genomic_DNA"/>
</dbReference>
<keyword evidence="1" id="KW-0560">Oxidoreductase</keyword>
<dbReference type="InterPro" id="IPR036661">
    <property type="entry name" value="Luciferase-like_sf"/>
</dbReference>
<dbReference type="InterPro" id="IPR050766">
    <property type="entry name" value="Bact_Lucif_Oxidored"/>
</dbReference>
<dbReference type="Gene3D" id="3.20.20.30">
    <property type="entry name" value="Luciferase-like domain"/>
    <property type="match status" value="1"/>
</dbReference>
<dbReference type="GO" id="GO:0016705">
    <property type="term" value="F:oxidoreductase activity, acting on paired donors, with incorporation or reduction of molecular oxygen"/>
    <property type="evidence" value="ECO:0007669"/>
    <property type="project" value="InterPro"/>
</dbReference>
<dbReference type="Proteomes" id="UP000597507">
    <property type="component" value="Unassembled WGS sequence"/>
</dbReference>
<dbReference type="AlphaFoldDB" id="A0A8J2Z9G3"/>
<name>A0A8J2Z9G3_9PROT</name>
<feature type="domain" description="Luciferase-like" evidence="3">
    <location>
        <begin position="1"/>
        <end position="302"/>
    </location>
</feature>
<organism evidence="4 5">
    <name type="scientific">Caldovatus sediminis</name>
    <dbReference type="NCBI Taxonomy" id="2041189"/>
    <lineage>
        <taxon>Bacteria</taxon>
        <taxon>Pseudomonadati</taxon>
        <taxon>Pseudomonadota</taxon>
        <taxon>Alphaproteobacteria</taxon>
        <taxon>Acetobacterales</taxon>
        <taxon>Roseomonadaceae</taxon>
        <taxon>Caldovatus</taxon>
    </lineage>
</organism>
<dbReference type="SUPFAM" id="SSF51679">
    <property type="entry name" value="Bacterial luciferase-like"/>
    <property type="match status" value="1"/>
</dbReference>
<dbReference type="GO" id="GO:0004497">
    <property type="term" value="F:monooxygenase activity"/>
    <property type="evidence" value="ECO:0007669"/>
    <property type="project" value="UniProtKB-KW"/>
</dbReference>
<reference evidence="4 5" key="1">
    <citation type="journal article" date="2014" name="Int. J. Syst. Evol. Microbiol.">
        <title>Complete genome sequence of Corynebacterium casei LMG S-19264T (=DSM 44701T), isolated from a smear-ripened cheese.</title>
        <authorList>
            <consortium name="US DOE Joint Genome Institute (JGI-PGF)"/>
            <person name="Walter F."/>
            <person name="Albersmeier A."/>
            <person name="Kalinowski J."/>
            <person name="Ruckert C."/>
        </authorList>
    </citation>
    <scope>NUCLEOTIDE SEQUENCE [LARGE SCALE GENOMIC DNA]</scope>
    <source>
        <strain evidence="4 5">CGMCC 1.16330</strain>
    </source>
</reference>
<sequence>MDFGHFNLMSYRTPGTPTRQLVDNEVEQVKLAEQAGFSTAWIAEHHFSNYCASPSPLMMLARLAGETTTIRLGTAVVVVPLYHPARLLAEIGLVDSMTHGRLVLGVGSGYQPYEFDRFGEDLRNSVPKVIEFMRMLELAFGQETFSFEGEHYRMPETHIASRTVNNRIPEVWVAGDNPDLHRLAARKGYGVMVTPRHFTPELLARARDRFAASWTAEGRDPRGMRFAVSRHVCVTDSREEVMRFVEHSRSQVRLSQSLRRREELMQGAMLVEKPYENEPTLEQMADNLLVGSPEVVAERIAREIRIARPDHYLMNFSPGGSDQATALRSIERFATEVRPLLEKALGPLDRLGAGAPAPAAE</sequence>
<dbReference type="GO" id="GO:0005829">
    <property type="term" value="C:cytosol"/>
    <property type="evidence" value="ECO:0007669"/>
    <property type="project" value="TreeGrafter"/>
</dbReference>
<accession>A0A8J2Z9G3</accession>
<evidence type="ECO:0000256" key="1">
    <source>
        <dbReference type="ARBA" id="ARBA00023002"/>
    </source>
</evidence>
<proteinExistence type="predicted"/>
<dbReference type="PANTHER" id="PTHR30137">
    <property type="entry name" value="LUCIFERASE-LIKE MONOOXYGENASE"/>
    <property type="match status" value="1"/>
</dbReference>
<keyword evidence="5" id="KW-1185">Reference proteome</keyword>
<evidence type="ECO:0000259" key="3">
    <source>
        <dbReference type="Pfam" id="PF00296"/>
    </source>
</evidence>